<sequence>MGFEKGGVLRESNSRPLAPEARIIPLDQTPTSVQTKNLFKYQQNLGETTSLIITARGRNWGFTVPLLLIPNSSSFPVKLKILIPLIKFFCN</sequence>
<name>A0ACC0XC28_9ROSI</name>
<organism evidence="1 2">
    <name type="scientific">Pistacia integerrima</name>
    <dbReference type="NCBI Taxonomy" id="434235"/>
    <lineage>
        <taxon>Eukaryota</taxon>
        <taxon>Viridiplantae</taxon>
        <taxon>Streptophyta</taxon>
        <taxon>Embryophyta</taxon>
        <taxon>Tracheophyta</taxon>
        <taxon>Spermatophyta</taxon>
        <taxon>Magnoliopsida</taxon>
        <taxon>eudicotyledons</taxon>
        <taxon>Gunneridae</taxon>
        <taxon>Pentapetalae</taxon>
        <taxon>rosids</taxon>
        <taxon>malvids</taxon>
        <taxon>Sapindales</taxon>
        <taxon>Anacardiaceae</taxon>
        <taxon>Pistacia</taxon>
    </lineage>
</organism>
<protein>
    <submittedName>
        <fullName evidence="1">Uncharacterized protein</fullName>
    </submittedName>
</protein>
<evidence type="ECO:0000313" key="2">
    <source>
        <dbReference type="Proteomes" id="UP001163603"/>
    </source>
</evidence>
<evidence type="ECO:0000313" key="1">
    <source>
        <dbReference type="EMBL" id="KAJ0014141.1"/>
    </source>
</evidence>
<keyword evidence="2" id="KW-1185">Reference proteome</keyword>
<gene>
    <name evidence="1" type="ORF">Pint_19635</name>
</gene>
<proteinExistence type="predicted"/>
<comment type="caution">
    <text evidence="1">The sequence shown here is derived from an EMBL/GenBank/DDBJ whole genome shotgun (WGS) entry which is preliminary data.</text>
</comment>
<dbReference type="Proteomes" id="UP001163603">
    <property type="component" value="Chromosome 13"/>
</dbReference>
<dbReference type="EMBL" id="CM047748">
    <property type="protein sequence ID" value="KAJ0014141.1"/>
    <property type="molecule type" value="Genomic_DNA"/>
</dbReference>
<reference evidence="2" key="1">
    <citation type="journal article" date="2023" name="G3 (Bethesda)">
        <title>Genome assembly and association tests identify interacting loci associated with vigor, precocity, and sex in interspecific pistachio rootstocks.</title>
        <authorList>
            <person name="Palmer W."/>
            <person name="Jacygrad E."/>
            <person name="Sagayaradj S."/>
            <person name="Cavanaugh K."/>
            <person name="Han R."/>
            <person name="Bertier L."/>
            <person name="Beede B."/>
            <person name="Kafkas S."/>
            <person name="Golino D."/>
            <person name="Preece J."/>
            <person name="Michelmore R."/>
        </authorList>
    </citation>
    <scope>NUCLEOTIDE SEQUENCE [LARGE SCALE GENOMIC DNA]</scope>
</reference>
<accession>A0ACC0XC28</accession>